<comment type="caution">
    <text evidence="1">The sequence shown here is derived from an EMBL/GenBank/DDBJ whole genome shotgun (WGS) entry which is preliminary data.</text>
</comment>
<name>A0ABS2LQD5_9ACTN</name>
<sequence length="67" mass="7311">MGVIVVVSVSHEPGVWSPEIIIRDPSSRNGRESHTSSYLPEGVRVRMSVGEYAGNYMKYGPPSYGNA</sequence>
<keyword evidence="2" id="KW-1185">Reference proteome</keyword>
<protein>
    <submittedName>
        <fullName evidence="1">Uncharacterized protein</fullName>
    </submittedName>
</protein>
<dbReference type="Proteomes" id="UP000764837">
    <property type="component" value="Unassembled WGS sequence"/>
</dbReference>
<gene>
    <name evidence="1" type="ORF">JOD64_001554</name>
</gene>
<dbReference type="EMBL" id="JAFBBP010000001">
    <property type="protein sequence ID" value="MBM7490332.1"/>
    <property type="molecule type" value="Genomic_DNA"/>
</dbReference>
<reference evidence="1 2" key="1">
    <citation type="submission" date="2021-01" db="EMBL/GenBank/DDBJ databases">
        <title>Sequencing the genomes of 1000 actinobacteria strains.</title>
        <authorList>
            <person name="Klenk H.-P."/>
        </authorList>
    </citation>
    <scope>NUCLEOTIDE SEQUENCE [LARGE SCALE GENOMIC DNA]</scope>
    <source>
        <strain evidence="1 2">DSM 100204</strain>
    </source>
</reference>
<accession>A0ABS2LQD5</accession>
<evidence type="ECO:0000313" key="1">
    <source>
        <dbReference type="EMBL" id="MBM7490332.1"/>
    </source>
</evidence>
<proteinExistence type="predicted"/>
<dbReference type="RefSeq" id="WP_204941604.1">
    <property type="nucleotide sequence ID" value="NZ_JAFBBP010000001.1"/>
</dbReference>
<organism evidence="1 2">
    <name type="scientific">Micromonospora luteifusca</name>
    <dbReference type="NCBI Taxonomy" id="709860"/>
    <lineage>
        <taxon>Bacteria</taxon>
        <taxon>Bacillati</taxon>
        <taxon>Actinomycetota</taxon>
        <taxon>Actinomycetes</taxon>
        <taxon>Micromonosporales</taxon>
        <taxon>Micromonosporaceae</taxon>
        <taxon>Micromonospora</taxon>
    </lineage>
</organism>
<evidence type="ECO:0000313" key="2">
    <source>
        <dbReference type="Proteomes" id="UP000764837"/>
    </source>
</evidence>